<dbReference type="GeneID" id="95517298"/>
<sequence>MEVRSMVAVLDYPGRRPEAPVTALGLDGMVPLLTDPLPVEVTGPAYAARLDGFPGPVLAYCAASALAVHLAHRLERPRALVFFDPMPATAADVARAYTIASDQVPGSSEQAVPVGELPDEPDLFLKAVHEDLTQRTETALRAQGLGDDAIAEPVAHFVRQHVAYLAYLLATQGPLPREPVGPMLQILSRDHPDHRDWLPEGELTTIRIDSDRAGLTAHESARNVVLSFLSATTRRPH</sequence>
<evidence type="ECO:0008006" key="3">
    <source>
        <dbReference type="Google" id="ProtNLM"/>
    </source>
</evidence>
<organism evidence="1 2">
    <name type="scientific">Streptomyces atratus</name>
    <dbReference type="NCBI Taxonomy" id="1893"/>
    <lineage>
        <taxon>Bacteria</taxon>
        <taxon>Bacillati</taxon>
        <taxon>Actinomycetota</taxon>
        <taxon>Actinomycetes</taxon>
        <taxon>Kitasatosporales</taxon>
        <taxon>Streptomycetaceae</taxon>
        <taxon>Streptomyces</taxon>
    </lineage>
</organism>
<name>A0A2Z5J6F1_STRAR</name>
<dbReference type="AlphaFoldDB" id="A0A2Z5J6F1"/>
<evidence type="ECO:0000313" key="1">
    <source>
        <dbReference type="EMBL" id="AXE75902.1"/>
    </source>
</evidence>
<dbReference type="Proteomes" id="UP000252698">
    <property type="component" value="Chromosome"/>
</dbReference>
<proteinExistence type="predicted"/>
<protein>
    <recommendedName>
        <fullName evidence="3">Thioesterase domain-containing protein</fullName>
    </recommendedName>
</protein>
<accession>A0A2Z5J6F1</accession>
<evidence type="ECO:0000313" key="2">
    <source>
        <dbReference type="Proteomes" id="UP000252698"/>
    </source>
</evidence>
<gene>
    <name evidence="1" type="ORF">C5746_01680</name>
</gene>
<dbReference type="KEGG" id="sata:C5746_01680"/>
<reference evidence="1 2" key="1">
    <citation type="journal article" date="2018" name="Front. Microbiol.">
        <title>Genome Sequencing of Streptomyces atratus SCSIOZH16 and Activation Production of Nocardamine via Metabolic Engineering.</title>
        <authorList>
            <person name="Li Y."/>
            <person name="Zhang C."/>
            <person name="Liu C."/>
            <person name="Ju J."/>
            <person name="Ma J."/>
        </authorList>
    </citation>
    <scope>NUCLEOTIDE SEQUENCE [LARGE SCALE GENOMIC DNA]</scope>
    <source>
        <strain evidence="1 2">SCSIO_ZH16</strain>
    </source>
</reference>
<dbReference type="EMBL" id="CP027306">
    <property type="protein sequence ID" value="AXE75902.1"/>
    <property type="molecule type" value="Genomic_DNA"/>
</dbReference>
<dbReference type="RefSeq" id="WP_114242571.1">
    <property type="nucleotide sequence ID" value="NZ_CP027306.1"/>
</dbReference>